<keyword evidence="2" id="KW-1185">Reference proteome</keyword>
<evidence type="ECO:0000313" key="1">
    <source>
        <dbReference type="EMBL" id="ANQ10832.1"/>
    </source>
</evidence>
<dbReference type="Proteomes" id="UP000092716">
    <property type="component" value="Chromosome 14"/>
</dbReference>
<organism evidence="1 2">
    <name type="scientific">Plasmodium coatneyi</name>
    <dbReference type="NCBI Taxonomy" id="208452"/>
    <lineage>
        <taxon>Eukaryota</taxon>
        <taxon>Sar</taxon>
        <taxon>Alveolata</taxon>
        <taxon>Apicomplexa</taxon>
        <taxon>Aconoidasida</taxon>
        <taxon>Haemosporida</taxon>
        <taxon>Plasmodiidae</taxon>
        <taxon>Plasmodium</taxon>
    </lineage>
</organism>
<proteinExistence type="predicted"/>
<protein>
    <submittedName>
        <fullName evidence="1">Uncharacterized protein</fullName>
    </submittedName>
</protein>
<dbReference type="KEGG" id="pcot:PCOAH_00051820"/>
<name>A0A1B1E722_9APIC</name>
<accession>A0A1B1E722</accession>
<dbReference type="RefSeq" id="XP_019917527.1">
    <property type="nucleotide sequence ID" value="XM_020061962.1"/>
</dbReference>
<sequence length="646" mass="75471">MNRHVVRLIVGGKLMEKKNIDKQIIQRNLEHVILHFDQYSQETGTSALLKKIIPYTKNTFLGSVHLKYLYSHVVEPLLKEGNIDPECLPNLVHTFKRNEDCNYMVKKLNDYITCAIGKGKISLQNDVNNWVSVVQVFSAKRRGINFVPLLRHLLVNDSFAPSHGGDTKHAQTSEPRNVEAPIPNDIQIEQNGPHQCKMFCPITLRELCYATLESLPPRTFCILLNVLSKVKMQNAPDPIFTSFLREKTFQMLPHMSNIDLCQLAEALPQLICVDREILSTLIEPEVLKRVTSFDVLQLSMIFHSLSKYWKDLKKKQLFCVLFMRKIEKYLALYSLHNQEEKYILHTRNKNTLIEIVPMFFLAYVKNAHYMFPHYSCFSKFVQLQFSILSKWLHRLKKCRSLLEGNYKSEMPNQQLERPSLTNNYHHLQLVDNRGSHPPCLRHTNQTLSNLLYAFIGYLYNITTLHYNDEQSRSFTRHLHLTLDNINQLLSHFILFYRHREVVTNGAQFILPVHKSQLLIFLYTYWGFLLDLHSHVDYYTRVKKKNNLALTVQAKRNEKENTMHTANPFFFIKLDNVKKVSFLFALLDDINLNALMKETLEENNKYVSHIYSQVLNVVNNSVGVPHRAALHFSRRVVGPYTISELCR</sequence>
<dbReference type="EMBL" id="CP016252">
    <property type="protein sequence ID" value="ANQ10832.1"/>
    <property type="molecule type" value="Genomic_DNA"/>
</dbReference>
<dbReference type="GeneID" id="30911916"/>
<dbReference type="VEuPathDB" id="PlasmoDB:PCOAH_00051820"/>
<dbReference type="OrthoDB" id="371266at2759"/>
<reference evidence="2" key="1">
    <citation type="submission" date="2016-06" db="EMBL/GenBank/DDBJ databases">
        <title>First high quality genome sequence of Plasmodium coatneyi using continuous long reads from single molecule, real-time sequencing.</title>
        <authorList>
            <person name="Chien J.-T."/>
            <person name="Pakala S.B."/>
            <person name="Geraldo J.A."/>
            <person name="Lapp S.A."/>
            <person name="Barnwell J.W."/>
            <person name="Kissinger J.C."/>
            <person name="Galinski M.R."/>
            <person name="Humphrey J.C."/>
        </authorList>
    </citation>
    <scope>NUCLEOTIDE SEQUENCE [LARGE SCALE GENOMIC DNA]</scope>
    <source>
        <strain evidence="2">Hackeri</strain>
    </source>
</reference>
<evidence type="ECO:0000313" key="2">
    <source>
        <dbReference type="Proteomes" id="UP000092716"/>
    </source>
</evidence>
<dbReference type="AlphaFoldDB" id="A0A1B1E722"/>
<gene>
    <name evidence="1" type="ORF">PCOAH_00051820</name>
</gene>